<dbReference type="Proteomes" id="UP000054481">
    <property type="component" value="Unassembled WGS sequence"/>
</dbReference>
<keyword evidence="1" id="KW-0238">DNA-binding</keyword>
<dbReference type="InterPro" id="IPR006600">
    <property type="entry name" value="HTH_CenpB_DNA-bd_dom"/>
</dbReference>
<dbReference type="GO" id="GO:0005634">
    <property type="term" value="C:nucleus"/>
    <property type="evidence" value="ECO:0007669"/>
    <property type="project" value="TreeGrafter"/>
</dbReference>
<reference evidence="3 4" key="1">
    <citation type="journal article" date="2014" name="Genome Biol. Evol.">
        <title>Comparative genomics and transcriptomics analyses reveal divergent lifestyle features of nematode endoparasitic fungus Hirsutella minnesotensis.</title>
        <authorList>
            <person name="Lai Y."/>
            <person name="Liu K."/>
            <person name="Zhang X."/>
            <person name="Zhang X."/>
            <person name="Li K."/>
            <person name="Wang N."/>
            <person name="Shu C."/>
            <person name="Wu Y."/>
            <person name="Wang C."/>
            <person name="Bushley K.E."/>
            <person name="Xiang M."/>
            <person name="Liu X."/>
        </authorList>
    </citation>
    <scope>NUCLEOTIDE SEQUENCE [LARGE SCALE GENOMIC DNA]</scope>
    <source>
        <strain evidence="3 4">3608</strain>
    </source>
</reference>
<proteinExistence type="predicted"/>
<keyword evidence="4" id="KW-1185">Reference proteome</keyword>
<dbReference type="Pfam" id="PF03184">
    <property type="entry name" value="DDE_1"/>
    <property type="match status" value="1"/>
</dbReference>
<evidence type="ECO:0000313" key="3">
    <source>
        <dbReference type="EMBL" id="KJZ69431.1"/>
    </source>
</evidence>
<dbReference type="InterPro" id="IPR004875">
    <property type="entry name" value="DDE_SF_endonuclease_dom"/>
</dbReference>
<dbReference type="PANTHER" id="PTHR19303">
    <property type="entry name" value="TRANSPOSON"/>
    <property type="match status" value="1"/>
</dbReference>
<dbReference type="Pfam" id="PF03221">
    <property type="entry name" value="HTH_Tnp_Tc5"/>
    <property type="match status" value="1"/>
</dbReference>
<feature type="domain" description="HTH CENPB-type" evidence="2">
    <location>
        <begin position="44"/>
        <end position="119"/>
    </location>
</feature>
<evidence type="ECO:0000256" key="1">
    <source>
        <dbReference type="ARBA" id="ARBA00023125"/>
    </source>
</evidence>
<evidence type="ECO:0000313" key="4">
    <source>
        <dbReference type="Proteomes" id="UP000054481"/>
    </source>
</evidence>
<protein>
    <recommendedName>
        <fullName evidence="2">HTH CENPB-type domain-containing protein</fullName>
    </recommendedName>
</protein>
<evidence type="ECO:0000259" key="2">
    <source>
        <dbReference type="PROSITE" id="PS51253"/>
    </source>
</evidence>
<gene>
    <name evidence="3" type="ORF">HIM_11181</name>
</gene>
<dbReference type="GO" id="GO:0003677">
    <property type="term" value="F:DNA binding"/>
    <property type="evidence" value="ECO:0007669"/>
    <property type="project" value="UniProtKB-KW"/>
</dbReference>
<dbReference type="InterPro" id="IPR050863">
    <property type="entry name" value="CenT-Element_Derived"/>
</dbReference>
<dbReference type="AlphaFoldDB" id="A0A0F7ZFN1"/>
<sequence length="553" mass="63307">MRLKAALDHIERFPDSKMAKVARDFDVPRLRLRRRLEGRGPRNGNPEFHTKLTKAEETALCRYIDRLDNINLAVRKEFVQDTANCILKARASKNDRSPPQVGLKWAGRFIKRHGYSLFPSKVLDANRQASEDVEMLNEYFQKLRTVIESNGVVSEDVWNMDETGFQIGVGKDQLVVTRRRRAQYFGLPVNRESATAIEAVSAGGRVIPLFLILSGQMHMSQWYQVKELEGDTVIGTSPTGYSNDRHSLSWLKHFDHHSRKETVGSKRLLLMDGYSSHTTKEFIQYCDDHDIIPFGYPPHSTHLVQPLDVVVFQPYKHYHAKALDLVVRDGVTNITKLEFLALIQGVRSLTFTKTTIQAAFRETGIFPFNPRKVLDKVARRRQLTPPNPAPNGPHSSPFRTPVTLRQMNKVASEIKDQMNSFPNLNDEFKDNIDRFLSGALAQGTELVHTLRDLGRTRLAEQTAQRRRSMKNKQLQSGGVLTVAQARGMVQEMRNDELARARRVVERAEKQHHNGCKKWFSEAAKISRRWRIEGRLQPMYVIDNPGSGRLLRRA</sequence>
<organism evidence="3 4">
    <name type="scientific">Hirsutella minnesotensis 3608</name>
    <dbReference type="NCBI Taxonomy" id="1043627"/>
    <lineage>
        <taxon>Eukaryota</taxon>
        <taxon>Fungi</taxon>
        <taxon>Dikarya</taxon>
        <taxon>Ascomycota</taxon>
        <taxon>Pezizomycotina</taxon>
        <taxon>Sordariomycetes</taxon>
        <taxon>Hypocreomycetidae</taxon>
        <taxon>Hypocreales</taxon>
        <taxon>Ophiocordycipitaceae</taxon>
        <taxon>Hirsutella</taxon>
    </lineage>
</organism>
<name>A0A0F7ZFN1_9HYPO</name>
<dbReference type="PROSITE" id="PS51253">
    <property type="entry name" value="HTH_CENPB"/>
    <property type="match status" value="1"/>
</dbReference>
<dbReference type="EMBL" id="KQ030717">
    <property type="protein sequence ID" value="KJZ69431.1"/>
    <property type="molecule type" value="Genomic_DNA"/>
</dbReference>
<accession>A0A0F7ZFN1</accession>
<dbReference type="PANTHER" id="PTHR19303:SF74">
    <property type="entry name" value="POGO TRANSPOSABLE ELEMENT WITH KRAB DOMAIN"/>
    <property type="match status" value="1"/>
</dbReference>
<dbReference type="OrthoDB" id="4913223at2759"/>